<evidence type="ECO:0000313" key="2">
    <source>
        <dbReference type="Proteomes" id="UP001348265"/>
    </source>
</evidence>
<gene>
    <name evidence="1" type="ORF">RB636_16075</name>
</gene>
<evidence type="ECO:0000313" key="1">
    <source>
        <dbReference type="EMBL" id="MEF3114686.1"/>
    </source>
</evidence>
<accession>A0ABU7WT65</accession>
<dbReference type="RefSeq" id="WP_331787075.1">
    <property type="nucleotide sequence ID" value="NZ_JAVFKM010000007.1"/>
</dbReference>
<comment type="caution">
    <text evidence="1">The sequence shown here is derived from an EMBL/GenBank/DDBJ whole genome shotgun (WGS) entry which is preliminary data.</text>
</comment>
<proteinExistence type="predicted"/>
<dbReference type="EMBL" id="JAVFKM010000007">
    <property type="protein sequence ID" value="MEF3114686.1"/>
    <property type="molecule type" value="Genomic_DNA"/>
</dbReference>
<protein>
    <recommendedName>
        <fullName evidence="3">LysR family transcriptional regulator</fullName>
    </recommendedName>
</protein>
<sequence>MTNTDEWLIAIAAGRAVGISTSATPSNHMHPSLIHRPLADAPAVPAILAWRDGAVHPTVPDLLALARQVIAAGGPTRG</sequence>
<organism evidence="1 2">
    <name type="scientific">Streptomyces chrestomyceticus</name>
    <dbReference type="NCBI Taxonomy" id="68185"/>
    <lineage>
        <taxon>Bacteria</taxon>
        <taxon>Bacillati</taxon>
        <taxon>Actinomycetota</taxon>
        <taxon>Actinomycetes</taxon>
        <taxon>Kitasatosporales</taxon>
        <taxon>Streptomycetaceae</taxon>
        <taxon>Streptomyces</taxon>
    </lineage>
</organism>
<name>A0ABU7WT65_9ACTN</name>
<evidence type="ECO:0008006" key="3">
    <source>
        <dbReference type="Google" id="ProtNLM"/>
    </source>
</evidence>
<reference evidence="1 2" key="1">
    <citation type="submission" date="2023-08" db="EMBL/GenBank/DDBJ databases">
        <authorList>
            <person name="Sharma P."/>
            <person name="Verma V."/>
            <person name="Mohan M.K."/>
            <person name="Dubey A.K."/>
        </authorList>
    </citation>
    <scope>NUCLEOTIDE SEQUENCE [LARGE SCALE GENOMIC DNA]</scope>
    <source>
        <strain evidence="1 2">ADP4</strain>
    </source>
</reference>
<dbReference type="Proteomes" id="UP001348265">
    <property type="component" value="Unassembled WGS sequence"/>
</dbReference>
<keyword evidence="2" id="KW-1185">Reference proteome</keyword>